<name>A0A2U3L5D3_9BACT</name>
<protein>
    <submittedName>
        <fullName evidence="10">ABC spermidine/putrescine transporter, inner membrane subunit</fullName>
    </submittedName>
</protein>
<sequence length="278" mass="30480">MSATANSPRSRWLLAHAAVVFGFLYLPIAVLILYSFNGQGVGGFPPRNLTLDWYRMLFADGAIWDSVFNSLQVAFAAMAISLMFGVPAALALDRAQFPGKALFRRLVLLPLILPGIITGLSLLMLFNLASLKLSLLTITLGHGTALISVATTEVFAGLQKLDRAQEEASLDLGANYWQTFWRVTVPNLKLSIIGAALLIFTLSMDEIAVSFFLIGRDNTLPLEIWGRLRRGITPEINAVSTIIFVFSLVTIVFWYRLRVRSEGGADLGAELLETSEEA</sequence>
<feature type="transmembrane region" description="Helical" evidence="8">
    <location>
        <begin position="105"/>
        <end position="126"/>
    </location>
</feature>
<feature type="transmembrane region" description="Helical" evidence="8">
    <location>
        <begin position="190"/>
        <end position="215"/>
    </location>
</feature>
<comment type="similarity">
    <text evidence="2">Belongs to the binding-protein-dependent transport system permease family. CysTW subfamily.</text>
</comment>
<accession>A0A2U3L5D3</accession>
<evidence type="ECO:0000256" key="2">
    <source>
        <dbReference type="ARBA" id="ARBA00007069"/>
    </source>
</evidence>
<evidence type="ECO:0000256" key="8">
    <source>
        <dbReference type="RuleBase" id="RU363032"/>
    </source>
</evidence>
<dbReference type="InterPro" id="IPR035906">
    <property type="entry name" value="MetI-like_sf"/>
</dbReference>
<feature type="transmembrane region" description="Helical" evidence="8">
    <location>
        <begin position="236"/>
        <end position="257"/>
    </location>
</feature>
<dbReference type="GO" id="GO:0005886">
    <property type="term" value="C:plasma membrane"/>
    <property type="evidence" value="ECO:0007669"/>
    <property type="project" value="UniProtKB-SubCell"/>
</dbReference>
<gene>
    <name evidence="10" type="ORF">SBA1_710032</name>
</gene>
<evidence type="ECO:0000313" key="11">
    <source>
        <dbReference type="Proteomes" id="UP000238701"/>
    </source>
</evidence>
<evidence type="ECO:0000313" key="10">
    <source>
        <dbReference type="EMBL" id="SPF47121.1"/>
    </source>
</evidence>
<feature type="domain" description="ABC transmembrane type-1" evidence="9">
    <location>
        <begin position="67"/>
        <end position="254"/>
    </location>
</feature>
<keyword evidence="7 8" id="KW-0472">Membrane</keyword>
<dbReference type="PANTHER" id="PTHR43848">
    <property type="entry name" value="PUTRESCINE TRANSPORT SYSTEM PERMEASE PROTEIN POTI"/>
    <property type="match status" value="1"/>
</dbReference>
<dbReference type="CDD" id="cd06261">
    <property type="entry name" value="TM_PBP2"/>
    <property type="match status" value="1"/>
</dbReference>
<dbReference type="Gene3D" id="1.10.3720.10">
    <property type="entry name" value="MetI-like"/>
    <property type="match status" value="1"/>
</dbReference>
<reference evidence="11" key="1">
    <citation type="submission" date="2018-02" db="EMBL/GenBank/DDBJ databases">
        <authorList>
            <person name="Hausmann B."/>
        </authorList>
    </citation>
    <scope>NUCLEOTIDE SEQUENCE [LARGE SCALE GENOMIC DNA]</scope>
    <source>
        <strain evidence="11">Peat soil MAG SbA1</strain>
    </source>
</reference>
<keyword evidence="6 8" id="KW-1133">Transmembrane helix</keyword>
<dbReference type="InterPro" id="IPR000515">
    <property type="entry name" value="MetI-like"/>
</dbReference>
<feature type="transmembrane region" description="Helical" evidence="8">
    <location>
        <begin position="73"/>
        <end position="93"/>
    </location>
</feature>
<dbReference type="EMBL" id="OMOD01000168">
    <property type="protein sequence ID" value="SPF47121.1"/>
    <property type="molecule type" value="Genomic_DNA"/>
</dbReference>
<keyword evidence="3 8" id="KW-0813">Transport</keyword>
<comment type="subcellular location">
    <subcellularLocation>
        <location evidence="1 8">Cell membrane</location>
        <topology evidence="1 8">Multi-pass membrane protein</topology>
    </subcellularLocation>
</comment>
<evidence type="ECO:0000256" key="7">
    <source>
        <dbReference type="ARBA" id="ARBA00023136"/>
    </source>
</evidence>
<dbReference type="GO" id="GO:0055085">
    <property type="term" value="P:transmembrane transport"/>
    <property type="evidence" value="ECO:0007669"/>
    <property type="project" value="InterPro"/>
</dbReference>
<organism evidence="10 11">
    <name type="scientific">Candidatus Sulfotelmatobacter kueseliae</name>
    <dbReference type="NCBI Taxonomy" id="2042962"/>
    <lineage>
        <taxon>Bacteria</taxon>
        <taxon>Pseudomonadati</taxon>
        <taxon>Acidobacteriota</taxon>
        <taxon>Terriglobia</taxon>
        <taxon>Terriglobales</taxon>
        <taxon>Candidatus Korobacteraceae</taxon>
        <taxon>Candidatus Sulfotelmatobacter</taxon>
    </lineage>
</organism>
<evidence type="ECO:0000256" key="4">
    <source>
        <dbReference type="ARBA" id="ARBA00022475"/>
    </source>
</evidence>
<dbReference type="Pfam" id="PF00528">
    <property type="entry name" value="BPD_transp_1"/>
    <property type="match status" value="1"/>
</dbReference>
<evidence type="ECO:0000256" key="1">
    <source>
        <dbReference type="ARBA" id="ARBA00004651"/>
    </source>
</evidence>
<dbReference type="PROSITE" id="PS50928">
    <property type="entry name" value="ABC_TM1"/>
    <property type="match status" value="1"/>
</dbReference>
<keyword evidence="5 8" id="KW-0812">Transmembrane</keyword>
<dbReference type="Proteomes" id="UP000238701">
    <property type="component" value="Unassembled WGS sequence"/>
</dbReference>
<feature type="transmembrane region" description="Helical" evidence="8">
    <location>
        <begin position="12"/>
        <end position="36"/>
    </location>
</feature>
<evidence type="ECO:0000256" key="5">
    <source>
        <dbReference type="ARBA" id="ARBA00022692"/>
    </source>
</evidence>
<dbReference type="SUPFAM" id="SSF161098">
    <property type="entry name" value="MetI-like"/>
    <property type="match status" value="1"/>
</dbReference>
<evidence type="ECO:0000256" key="6">
    <source>
        <dbReference type="ARBA" id="ARBA00022989"/>
    </source>
</evidence>
<dbReference type="InterPro" id="IPR051789">
    <property type="entry name" value="Bact_Polyamine_Transport"/>
</dbReference>
<proteinExistence type="inferred from homology"/>
<evidence type="ECO:0000259" key="9">
    <source>
        <dbReference type="PROSITE" id="PS50928"/>
    </source>
</evidence>
<keyword evidence="4" id="KW-1003">Cell membrane</keyword>
<dbReference type="AlphaFoldDB" id="A0A2U3L5D3"/>
<evidence type="ECO:0000256" key="3">
    <source>
        <dbReference type="ARBA" id="ARBA00022448"/>
    </source>
</evidence>
<dbReference type="PANTHER" id="PTHR43848:SF2">
    <property type="entry name" value="PUTRESCINE TRANSPORT SYSTEM PERMEASE PROTEIN POTI"/>
    <property type="match status" value="1"/>
</dbReference>